<evidence type="ECO:0000313" key="2">
    <source>
        <dbReference type="Proteomes" id="UP001081071"/>
    </source>
</evidence>
<name>A0ABT4MIT4_9NOCA</name>
<dbReference type="RefSeq" id="WP_269607319.1">
    <property type="nucleotide sequence ID" value="NZ_JAPWIJ010000009.1"/>
</dbReference>
<sequence>MTDRLWYVSYGSNLLRERFHTYLTGSDESSEFGAHPPAPTASLPAEQRWLWIDHALYFAGISRRWTGASAFVSTAVDGPNRSVAHGYLIERAQFAHLAAVENVVASIDVGQTETLAIGQWSQLAVDRKGESFRGKYDALLRLPDIDGIPAFTLTSSIVREPGEPSSRYLSTIRRGLLSATIDLDVDAYLGEAVQRSAKITSAHRGSSSAAARCSPTTEKQ</sequence>
<protein>
    <recommendedName>
        <fullName evidence="3">Histone deacetylase</fullName>
    </recommendedName>
</protein>
<proteinExistence type="predicted"/>
<accession>A0ABT4MIT4</accession>
<keyword evidence="2" id="KW-1185">Reference proteome</keyword>
<comment type="caution">
    <text evidence="1">The sequence shown here is derived from an EMBL/GenBank/DDBJ whole genome shotgun (WGS) entry which is preliminary data.</text>
</comment>
<dbReference type="Gene3D" id="3.10.490.10">
    <property type="entry name" value="Gamma-glutamyl cyclotransferase-like"/>
    <property type="match status" value="1"/>
</dbReference>
<dbReference type="Proteomes" id="UP001081071">
    <property type="component" value="Unassembled WGS sequence"/>
</dbReference>
<gene>
    <name evidence="1" type="ORF">O4220_20515</name>
</gene>
<reference evidence="1" key="1">
    <citation type="submission" date="2022-12" db="EMBL/GenBank/DDBJ databases">
        <authorList>
            <person name="Krivoruchko A.V."/>
            <person name="Elkin A."/>
        </authorList>
    </citation>
    <scope>NUCLEOTIDE SEQUENCE</scope>
    <source>
        <strain evidence="1">IEGM 1391</strain>
    </source>
</reference>
<evidence type="ECO:0008006" key="3">
    <source>
        <dbReference type="Google" id="ProtNLM"/>
    </source>
</evidence>
<dbReference type="EMBL" id="JAPWIJ010000009">
    <property type="protein sequence ID" value="MCZ4520901.1"/>
    <property type="molecule type" value="Genomic_DNA"/>
</dbReference>
<evidence type="ECO:0000313" key="1">
    <source>
        <dbReference type="EMBL" id="MCZ4520901.1"/>
    </source>
</evidence>
<organism evidence="1 2">
    <name type="scientific">Rhodococcus ruber</name>
    <dbReference type="NCBI Taxonomy" id="1830"/>
    <lineage>
        <taxon>Bacteria</taxon>
        <taxon>Bacillati</taxon>
        <taxon>Actinomycetota</taxon>
        <taxon>Actinomycetes</taxon>
        <taxon>Mycobacteriales</taxon>
        <taxon>Nocardiaceae</taxon>
        <taxon>Rhodococcus</taxon>
    </lineage>
</organism>